<dbReference type="InterPro" id="IPR011990">
    <property type="entry name" value="TPR-like_helical_dom_sf"/>
</dbReference>
<dbReference type="PANTHER" id="PTHR12760">
    <property type="entry name" value="TETRATRICOPEPTIDE REPEAT PROTEIN"/>
    <property type="match status" value="1"/>
</dbReference>
<keyword evidence="6" id="KW-1185">Reference proteome</keyword>
<dbReference type="RefSeq" id="XP_012334824.1">
    <property type="nucleotide sequence ID" value="XM_012479401.1"/>
</dbReference>
<keyword evidence="2" id="KW-0802">TPR repeat</keyword>
<evidence type="ECO:0000259" key="4">
    <source>
        <dbReference type="Pfam" id="PF22890"/>
    </source>
</evidence>
<comment type="subcellular location">
    <subcellularLocation>
        <location evidence="3">Endoplasmic reticulum membrane</location>
        <topology evidence="3">Peripheral membrane protein</topology>
        <orientation evidence="3">Cytoplasmic side</orientation>
    </subcellularLocation>
</comment>
<organism evidence="5 6">
    <name type="scientific">Plasmodium fragile</name>
    <dbReference type="NCBI Taxonomy" id="5857"/>
    <lineage>
        <taxon>Eukaryota</taxon>
        <taxon>Sar</taxon>
        <taxon>Alveolata</taxon>
        <taxon>Apicomplexa</taxon>
        <taxon>Aconoidasida</taxon>
        <taxon>Haemosporida</taxon>
        <taxon>Plasmodiidae</taxon>
        <taxon>Plasmodium</taxon>
        <taxon>Plasmodium (Plasmodium)</taxon>
    </lineage>
</organism>
<evidence type="ECO:0000256" key="2">
    <source>
        <dbReference type="ARBA" id="ARBA00022803"/>
    </source>
</evidence>
<dbReference type="AlphaFoldDB" id="A0A0D9QNV8"/>
<evidence type="ECO:0000256" key="3">
    <source>
        <dbReference type="RuleBase" id="RU367091"/>
    </source>
</evidence>
<dbReference type="Pfam" id="PF22890">
    <property type="entry name" value="TPR_EMC2"/>
    <property type="match status" value="1"/>
</dbReference>
<comment type="subunit">
    <text evidence="3">Component of the ER membrane protein complex (EMC).</text>
</comment>
<dbReference type="SUPFAM" id="SSF48452">
    <property type="entry name" value="TPR-like"/>
    <property type="match status" value="1"/>
</dbReference>
<dbReference type="OrthoDB" id="124397at2759"/>
<gene>
    <name evidence="5" type="ORF">AK88_01766</name>
</gene>
<proteinExistence type="inferred from homology"/>
<feature type="domain" description="EMC2 TPR-like" evidence="4">
    <location>
        <begin position="94"/>
        <end position="202"/>
    </location>
</feature>
<dbReference type="GeneID" id="24267080"/>
<comment type="function">
    <text evidence="3">Part of the endoplasmic reticulum membrane protein complex (EMC) that enables the energy-independent insertion into endoplasmic reticulum membranes of newly synthesized membrane proteins.</text>
</comment>
<dbReference type="OMA" id="MSDQEGW"/>
<evidence type="ECO:0000313" key="6">
    <source>
        <dbReference type="Proteomes" id="UP000054561"/>
    </source>
</evidence>
<dbReference type="InterPro" id="IPR055217">
    <property type="entry name" value="TPR_EMC2"/>
</dbReference>
<comment type="similarity">
    <text evidence="3">Belongs to the EMC2 family.</text>
</comment>
<dbReference type="EMBL" id="KQ001660">
    <property type="protein sequence ID" value="KJP88487.1"/>
    <property type="molecule type" value="Genomic_DNA"/>
</dbReference>
<keyword evidence="1" id="KW-0677">Repeat</keyword>
<dbReference type="Proteomes" id="UP000054561">
    <property type="component" value="Unassembled WGS sequence"/>
</dbReference>
<sequence>MEEGRILFYTENDYSILEKHYQNALEKDIQELIIYYGMKLLKKNIRKNSFFKWSLYEHILKSSIELNLTEYVDMCFNKLNEKFGNLDGKKLNVLKGMVYESKNKNREALDIYKNYLCKDSSDILIRARIVSLKKTIHNDINQVIHLLNEHLKEFPVDKEAWHELAEIYLTNCLYTYALFCFEEILLHLPTNLYYILTCAELHYTINQFELSSKYFCLAIKLQSNNLRGLWGIIMLNVSRYFHRKPKSLSDNVDIILTLHCIDRLHKLYNGLKVELMYKNSILEYLNELRDIFK</sequence>
<name>A0A0D9QNV8_PLAFR</name>
<evidence type="ECO:0000313" key="5">
    <source>
        <dbReference type="EMBL" id="KJP88487.1"/>
    </source>
</evidence>
<dbReference type="VEuPathDB" id="PlasmoDB:AK88_01766"/>
<keyword evidence="3" id="KW-0472">Membrane</keyword>
<dbReference type="InterPro" id="IPR039856">
    <property type="entry name" value="EMC2-like"/>
</dbReference>
<reference evidence="5 6" key="1">
    <citation type="submission" date="2014-03" db="EMBL/GenBank/DDBJ databases">
        <title>The Genome Sequence of Plasmodium fragile nilgiri.</title>
        <authorList>
            <consortium name="The Broad Institute Genomics Platform"/>
            <consortium name="The Broad Institute Genome Sequencing Center for Infectious Disease"/>
            <person name="Neafsey D."/>
            <person name="Duraisingh M."/>
            <person name="Young S.K."/>
            <person name="Zeng Q."/>
            <person name="Gargeya S."/>
            <person name="Abouelleil A."/>
            <person name="Alvarado L."/>
            <person name="Chapman S.B."/>
            <person name="Gainer-Dewar J."/>
            <person name="Goldberg J."/>
            <person name="Griggs A."/>
            <person name="Gujja S."/>
            <person name="Hansen M."/>
            <person name="Howarth C."/>
            <person name="Imamovic A."/>
            <person name="Larimer J."/>
            <person name="Pearson M."/>
            <person name="Poon T.W."/>
            <person name="Priest M."/>
            <person name="Roberts A."/>
            <person name="Saif S."/>
            <person name="Shea T."/>
            <person name="Sykes S."/>
            <person name="Wortman J."/>
            <person name="Nusbaum C."/>
            <person name="Birren B."/>
        </authorList>
    </citation>
    <scope>NUCLEOTIDE SEQUENCE [LARGE SCALE GENOMIC DNA]</scope>
    <source>
        <strain evidence="6">nilgiri</strain>
    </source>
</reference>
<keyword evidence="3" id="KW-0256">Endoplasmic reticulum</keyword>
<accession>A0A0D9QNV8</accession>
<evidence type="ECO:0000256" key="1">
    <source>
        <dbReference type="ARBA" id="ARBA00022737"/>
    </source>
</evidence>
<protein>
    <recommendedName>
        <fullName evidence="3">ER membrane protein complex subunit 2</fullName>
    </recommendedName>
</protein>
<dbReference type="GO" id="GO:0072546">
    <property type="term" value="C:EMC complex"/>
    <property type="evidence" value="ECO:0007669"/>
    <property type="project" value="UniProtKB-UniRule"/>
</dbReference>
<dbReference type="Gene3D" id="1.25.40.10">
    <property type="entry name" value="Tetratricopeptide repeat domain"/>
    <property type="match status" value="1"/>
</dbReference>